<proteinExistence type="predicted"/>
<dbReference type="AlphaFoldDB" id="A0A1R2BGS1"/>
<dbReference type="SUPFAM" id="SSF49899">
    <property type="entry name" value="Concanavalin A-like lectins/glucanases"/>
    <property type="match status" value="1"/>
</dbReference>
<keyword evidence="4" id="KW-1185">Reference proteome</keyword>
<evidence type="ECO:0000256" key="1">
    <source>
        <dbReference type="SAM" id="SignalP"/>
    </source>
</evidence>
<feature type="chain" id="PRO_5012955233" description="DUF8019 domain-containing protein" evidence="1">
    <location>
        <begin position="18"/>
        <end position="343"/>
    </location>
</feature>
<accession>A0A1R2BGS1</accession>
<organism evidence="3 4">
    <name type="scientific">Stentor coeruleus</name>
    <dbReference type="NCBI Taxonomy" id="5963"/>
    <lineage>
        <taxon>Eukaryota</taxon>
        <taxon>Sar</taxon>
        <taxon>Alveolata</taxon>
        <taxon>Ciliophora</taxon>
        <taxon>Postciliodesmatophora</taxon>
        <taxon>Heterotrichea</taxon>
        <taxon>Heterotrichida</taxon>
        <taxon>Stentoridae</taxon>
        <taxon>Stentor</taxon>
    </lineage>
</organism>
<dbReference type="PANTHER" id="PTHR42535">
    <property type="entry name" value="OOKINETE PROTEIN, PUTATIVE-RELATED"/>
    <property type="match status" value="1"/>
</dbReference>
<gene>
    <name evidence="3" type="ORF">SteCoe_24786</name>
</gene>
<dbReference type="Pfam" id="PF13385">
    <property type="entry name" value="Laminin_G_3"/>
    <property type="match status" value="1"/>
</dbReference>
<dbReference type="Proteomes" id="UP000187209">
    <property type="component" value="Unassembled WGS sequence"/>
</dbReference>
<dbReference type="InterPro" id="IPR013320">
    <property type="entry name" value="ConA-like_dom_sf"/>
</dbReference>
<name>A0A1R2BGS1_9CILI</name>
<comment type="caution">
    <text evidence="3">The sequence shown here is derived from an EMBL/GenBank/DDBJ whole genome shotgun (WGS) entry which is preliminary data.</text>
</comment>
<dbReference type="PANTHER" id="PTHR42535:SF2">
    <property type="entry name" value="CHROMOSOME UNDETERMINED SCAFFOLD_146, WHOLE GENOME SHOTGUN SEQUENCE"/>
    <property type="match status" value="1"/>
</dbReference>
<keyword evidence="1" id="KW-0732">Signal</keyword>
<feature type="signal peptide" evidence="1">
    <location>
        <begin position="1"/>
        <end position="17"/>
    </location>
</feature>
<feature type="domain" description="DUF8019" evidence="2">
    <location>
        <begin position="270"/>
        <end position="341"/>
    </location>
</feature>
<evidence type="ECO:0000313" key="4">
    <source>
        <dbReference type="Proteomes" id="UP000187209"/>
    </source>
</evidence>
<evidence type="ECO:0000313" key="3">
    <source>
        <dbReference type="EMBL" id="OMJ75977.1"/>
    </source>
</evidence>
<protein>
    <recommendedName>
        <fullName evidence="2">DUF8019 domain-containing protein</fullName>
    </recommendedName>
</protein>
<dbReference type="Gene3D" id="2.60.120.200">
    <property type="match status" value="1"/>
</dbReference>
<evidence type="ECO:0000259" key="2">
    <source>
        <dbReference type="Pfam" id="PF26058"/>
    </source>
</evidence>
<dbReference type="Pfam" id="PF26058">
    <property type="entry name" value="DUF8019"/>
    <property type="match status" value="1"/>
</dbReference>
<dbReference type="InterPro" id="IPR058332">
    <property type="entry name" value="DUF8019"/>
</dbReference>
<sequence length="343" mass="38526">MVKTVILISLVFLFVASQELCDMNLGGGICLFGGETVIMPLSTADNLVGHWTFDDNSCLDYSGSSNHCKSPGPAAPSRSSKGHSLNILEGQYIEIPHSSSFESKIFTMTFWLYMHKDPSDTGLRWCPIIHKGTDDEANLVYQRAPGIYYDREDKFLKVYVSTDEMIQFPQGEYAVSNARIPYYKWHHIAVVRTQSRIRLYVNGIIDAVNSTNGWTETNKNPFYVGNTPWTSENCPISMYLDDLKYYDNRELMEEEIEAEAFGALGAIEPYFIRLSCINCAYEEAVEACPDTHHICTSIELHSSGYAVARAMGWTDWNSHIWSTASTNTESDSSGLGICCLNLE</sequence>
<dbReference type="EMBL" id="MPUH01000659">
    <property type="protein sequence ID" value="OMJ75977.1"/>
    <property type="molecule type" value="Genomic_DNA"/>
</dbReference>
<reference evidence="3 4" key="1">
    <citation type="submission" date="2016-11" db="EMBL/GenBank/DDBJ databases">
        <title>The macronuclear genome of Stentor coeruleus: a giant cell with tiny introns.</title>
        <authorList>
            <person name="Slabodnick M."/>
            <person name="Ruby J.G."/>
            <person name="Reiff S.B."/>
            <person name="Swart E.C."/>
            <person name="Gosai S."/>
            <person name="Prabakaran S."/>
            <person name="Witkowska E."/>
            <person name="Larue G.E."/>
            <person name="Fisher S."/>
            <person name="Freeman R.M."/>
            <person name="Gunawardena J."/>
            <person name="Chu W."/>
            <person name="Stover N.A."/>
            <person name="Gregory B.D."/>
            <person name="Nowacki M."/>
            <person name="Derisi J."/>
            <person name="Roy S.W."/>
            <person name="Marshall W.F."/>
            <person name="Sood P."/>
        </authorList>
    </citation>
    <scope>NUCLEOTIDE SEQUENCE [LARGE SCALE GENOMIC DNA]</scope>
    <source>
        <strain evidence="3">WM001</strain>
    </source>
</reference>
<dbReference type="OrthoDB" id="347083at2759"/>